<proteinExistence type="predicted"/>
<accession>A0A3N4L529</accession>
<evidence type="ECO:0000313" key="1">
    <source>
        <dbReference type="EMBL" id="RPB15741.1"/>
    </source>
</evidence>
<sequence>MYLPPSLRGPRYYNSTMYRRISGITNRTGLEYHLPIGQDDQKLRFRSVGLRLNKHLTNPKHNIPVQFDSLFLRFCGTLSLNSKQSTHRNHPA</sequence>
<reference evidence="1 2" key="1">
    <citation type="journal article" date="2018" name="Nat. Ecol. Evol.">
        <title>Pezizomycetes genomes reveal the molecular basis of ectomycorrhizal truffle lifestyle.</title>
        <authorList>
            <person name="Murat C."/>
            <person name="Payen T."/>
            <person name="Noel B."/>
            <person name="Kuo A."/>
            <person name="Morin E."/>
            <person name="Chen J."/>
            <person name="Kohler A."/>
            <person name="Krizsan K."/>
            <person name="Balestrini R."/>
            <person name="Da Silva C."/>
            <person name="Montanini B."/>
            <person name="Hainaut M."/>
            <person name="Levati E."/>
            <person name="Barry K.W."/>
            <person name="Belfiori B."/>
            <person name="Cichocki N."/>
            <person name="Clum A."/>
            <person name="Dockter R.B."/>
            <person name="Fauchery L."/>
            <person name="Guy J."/>
            <person name="Iotti M."/>
            <person name="Le Tacon F."/>
            <person name="Lindquist E.A."/>
            <person name="Lipzen A."/>
            <person name="Malagnac F."/>
            <person name="Mello A."/>
            <person name="Molinier V."/>
            <person name="Miyauchi S."/>
            <person name="Poulain J."/>
            <person name="Riccioni C."/>
            <person name="Rubini A."/>
            <person name="Sitrit Y."/>
            <person name="Splivallo R."/>
            <person name="Traeger S."/>
            <person name="Wang M."/>
            <person name="Zifcakova L."/>
            <person name="Wipf D."/>
            <person name="Zambonelli A."/>
            <person name="Paolocci F."/>
            <person name="Nowrousian M."/>
            <person name="Ottonello S."/>
            <person name="Baldrian P."/>
            <person name="Spatafora J.W."/>
            <person name="Henrissat B."/>
            <person name="Nagy L.G."/>
            <person name="Aury J.M."/>
            <person name="Wincker P."/>
            <person name="Grigoriev I.V."/>
            <person name="Bonfante P."/>
            <person name="Martin F.M."/>
        </authorList>
    </citation>
    <scope>NUCLEOTIDE SEQUENCE [LARGE SCALE GENOMIC DNA]</scope>
    <source>
        <strain evidence="1 2">CCBAS932</strain>
    </source>
</reference>
<evidence type="ECO:0000313" key="2">
    <source>
        <dbReference type="Proteomes" id="UP000277580"/>
    </source>
</evidence>
<protein>
    <submittedName>
        <fullName evidence="1">Uncharacterized protein</fullName>
    </submittedName>
</protein>
<dbReference type="AlphaFoldDB" id="A0A3N4L529"/>
<name>A0A3N4L529_9PEZI</name>
<dbReference type="Proteomes" id="UP000277580">
    <property type="component" value="Unassembled WGS sequence"/>
</dbReference>
<dbReference type="EMBL" id="ML119112">
    <property type="protein sequence ID" value="RPB15741.1"/>
    <property type="molecule type" value="Genomic_DNA"/>
</dbReference>
<gene>
    <name evidence="1" type="ORF">P167DRAFT_413054</name>
</gene>
<organism evidence="1 2">
    <name type="scientific">Morchella conica CCBAS932</name>
    <dbReference type="NCBI Taxonomy" id="1392247"/>
    <lineage>
        <taxon>Eukaryota</taxon>
        <taxon>Fungi</taxon>
        <taxon>Dikarya</taxon>
        <taxon>Ascomycota</taxon>
        <taxon>Pezizomycotina</taxon>
        <taxon>Pezizomycetes</taxon>
        <taxon>Pezizales</taxon>
        <taxon>Morchellaceae</taxon>
        <taxon>Morchella</taxon>
    </lineage>
</organism>
<keyword evidence="2" id="KW-1185">Reference proteome</keyword>
<dbReference type="InParanoid" id="A0A3N4L529"/>